<name>A0ACB9X536_CHAAC</name>
<evidence type="ECO:0000313" key="2">
    <source>
        <dbReference type="Proteomes" id="UP001057452"/>
    </source>
</evidence>
<feature type="non-terminal residue" evidence="1">
    <location>
        <position position="1"/>
    </location>
</feature>
<feature type="non-terminal residue" evidence="1">
    <location>
        <position position="75"/>
    </location>
</feature>
<keyword evidence="2" id="KW-1185">Reference proteome</keyword>
<evidence type="ECO:0000313" key="1">
    <source>
        <dbReference type="EMBL" id="KAI4821178.1"/>
    </source>
</evidence>
<reference evidence="1" key="1">
    <citation type="submission" date="2022-05" db="EMBL/GenBank/DDBJ databases">
        <title>Chromosome-level genome of Chaenocephalus aceratus.</title>
        <authorList>
            <person name="Park H."/>
        </authorList>
    </citation>
    <scope>NUCLEOTIDE SEQUENCE</scope>
    <source>
        <strain evidence="1">KU_202001</strain>
    </source>
</reference>
<comment type="caution">
    <text evidence="1">The sequence shown here is derived from an EMBL/GenBank/DDBJ whole genome shotgun (WGS) entry which is preliminary data.</text>
</comment>
<gene>
    <name evidence="1" type="ORF">KUCAC02_029120</name>
</gene>
<accession>A0ACB9X536</accession>
<dbReference type="Proteomes" id="UP001057452">
    <property type="component" value="Chromosome 9"/>
</dbReference>
<proteinExistence type="predicted"/>
<dbReference type="EMBL" id="CM043793">
    <property type="protein sequence ID" value="KAI4821178.1"/>
    <property type="molecule type" value="Genomic_DNA"/>
</dbReference>
<organism evidence="1 2">
    <name type="scientific">Chaenocephalus aceratus</name>
    <name type="common">Blackfin icefish</name>
    <name type="synonym">Chaenichthys aceratus</name>
    <dbReference type="NCBI Taxonomy" id="36190"/>
    <lineage>
        <taxon>Eukaryota</taxon>
        <taxon>Metazoa</taxon>
        <taxon>Chordata</taxon>
        <taxon>Craniata</taxon>
        <taxon>Vertebrata</taxon>
        <taxon>Euteleostomi</taxon>
        <taxon>Actinopterygii</taxon>
        <taxon>Neopterygii</taxon>
        <taxon>Teleostei</taxon>
        <taxon>Neoteleostei</taxon>
        <taxon>Acanthomorphata</taxon>
        <taxon>Eupercaria</taxon>
        <taxon>Perciformes</taxon>
        <taxon>Notothenioidei</taxon>
        <taxon>Channichthyidae</taxon>
        <taxon>Chaenocephalus</taxon>
    </lineage>
</organism>
<sequence>TDYERRQRCQDLASFTESLTYPARAPLQTRRRYLGDPCLLASASTSFLPQPTERAEPLNHQPTLPEVRLCCRLAP</sequence>
<protein>
    <submittedName>
        <fullName evidence="1">Uncharacterized protein</fullName>
    </submittedName>
</protein>